<dbReference type="Pfam" id="PF00155">
    <property type="entry name" value="Aminotran_1_2"/>
    <property type="match status" value="1"/>
</dbReference>
<evidence type="ECO:0000256" key="1">
    <source>
        <dbReference type="ARBA" id="ARBA00001933"/>
    </source>
</evidence>
<comment type="similarity">
    <text evidence="2">Belongs to the class-I pyridoxal-phosphate-dependent aminotransferase family.</text>
</comment>
<reference evidence="8" key="1">
    <citation type="submission" date="2014-08" db="EMBL/GenBank/DDBJ databases">
        <authorList>
            <person name="Sharma Rahul"/>
            <person name="Thines Marco"/>
        </authorList>
    </citation>
    <scope>NUCLEOTIDE SEQUENCE</scope>
</reference>
<proteinExistence type="inferred from homology"/>
<dbReference type="GO" id="GO:0008483">
    <property type="term" value="F:transaminase activity"/>
    <property type="evidence" value="ECO:0007669"/>
    <property type="project" value="UniProtKB-KW"/>
</dbReference>
<comment type="cofactor">
    <cofactor evidence="1">
        <name>pyridoxal 5'-phosphate</name>
        <dbReference type="ChEBI" id="CHEBI:597326"/>
    </cofactor>
</comment>
<evidence type="ECO:0000256" key="5">
    <source>
        <dbReference type="ARBA" id="ARBA00022898"/>
    </source>
</evidence>
<name>A0A0F7SMC3_PHARH</name>
<dbReference type="SUPFAM" id="SSF53383">
    <property type="entry name" value="PLP-dependent transferases"/>
    <property type="match status" value="1"/>
</dbReference>
<evidence type="ECO:0000256" key="6">
    <source>
        <dbReference type="SAM" id="MobiDB-lite"/>
    </source>
</evidence>
<evidence type="ECO:0000256" key="4">
    <source>
        <dbReference type="ARBA" id="ARBA00022679"/>
    </source>
</evidence>
<protein>
    <submittedName>
        <fullName evidence="8">Aromatic amino acid aminotransferase and related proteins</fullName>
    </submittedName>
</protein>
<dbReference type="CDD" id="cd00609">
    <property type="entry name" value="AAT_like"/>
    <property type="match status" value="1"/>
</dbReference>
<dbReference type="InterPro" id="IPR050859">
    <property type="entry name" value="Class-I_PLP-dep_aminotransf"/>
</dbReference>
<feature type="region of interest" description="Disordered" evidence="6">
    <location>
        <begin position="542"/>
        <end position="562"/>
    </location>
</feature>
<evidence type="ECO:0000259" key="7">
    <source>
        <dbReference type="Pfam" id="PF00155"/>
    </source>
</evidence>
<dbReference type="AlphaFoldDB" id="A0A0F7SMC3"/>
<dbReference type="InterPro" id="IPR004839">
    <property type="entry name" value="Aminotransferase_I/II_large"/>
</dbReference>
<organism evidence="8">
    <name type="scientific">Phaffia rhodozyma</name>
    <name type="common">Yeast</name>
    <name type="synonym">Xanthophyllomyces dendrorhous</name>
    <dbReference type="NCBI Taxonomy" id="264483"/>
    <lineage>
        <taxon>Eukaryota</taxon>
        <taxon>Fungi</taxon>
        <taxon>Dikarya</taxon>
        <taxon>Basidiomycota</taxon>
        <taxon>Agaricomycotina</taxon>
        <taxon>Tremellomycetes</taxon>
        <taxon>Cystofilobasidiales</taxon>
        <taxon>Mrakiaceae</taxon>
        <taxon>Phaffia</taxon>
    </lineage>
</organism>
<sequence>MDTHSAALESHAASLENAVDMSHHLSTLAKERRSSPLKSFAKYMFDPTVRSLAGGLPNEAYFPFETLSATTMHPDIYAPMGIEPGKAKSWLASLLGKSLDFIEVPKYAKKQGGLQLKNGLQYGAASGFQILSDFLTEWTKLAVPPAYANWEVLLCDGSTDAFHKVVELLCEKGDGILVESSTYPSALETGWPMGVRPVTTPIDDYGLVPEALEALLKGWCDEERKMRRPRVLYTVPIGQNPTGSTINDERRAAVYALAVKYDFIIVEDDPYWALNFGPYGISPPGSEIEKDKSKSEEEKNKAFLGLIGKSYLKNDTQGRVIRIDTFSKTIAPGCRLGWTTSNPQFAERLLRASETSTQQPSGPVQLLVAELVVLNWGMGGWIRWLRGLRGEYGRRRNWMIDELVKGFDIKVPKLQAITSASTGEDQMMPVRLEAFVKQAPSITSTGDNAWNEKMAGLSIGSTKTSKGIKILSFIPPSAGMFCWVAIHLENHGSLRGRSDFSSVSYQEESKELMQKIWVSLADKKVLVAPGWMFSGDGLRTGAPDDDSLTSSSSKSNGDENVDPRVGHFRLAFATLEETPMRQTMIDFCKVVNKFFE</sequence>
<dbReference type="GO" id="GO:1901605">
    <property type="term" value="P:alpha-amino acid metabolic process"/>
    <property type="evidence" value="ECO:0007669"/>
    <property type="project" value="TreeGrafter"/>
</dbReference>
<dbReference type="Gene3D" id="3.40.640.10">
    <property type="entry name" value="Type I PLP-dependent aspartate aminotransferase-like (Major domain)"/>
    <property type="match status" value="2"/>
</dbReference>
<feature type="domain" description="Aminotransferase class I/classII large" evidence="7">
    <location>
        <begin position="151"/>
        <end position="372"/>
    </location>
</feature>
<dbReference type="InterPro" id="IPR015424">
    <property type="entry name" value="PyrdxlP-dep_Trfase"/>
</dbReference>
<evidence type="ECO:0000256" key="3">
    <source>
        <dbReference type="ARBA" id="ARBA00022576"/>
    </source>
</evidence>
<evidence type="ECO:0000313" key="8">
    <source>
        <dbReference type="EMBL" id="CDZ98639.1"/>
    </source>
</evidence>
<dbReference type="EMBL" id="LN483345">
    <property type="protein sequence ID" value="CDZ98639.1"/>
    <property type="molecule type" value="Genomic_DNA"/>
</dbReference>
<keyword evidence="5" id="KW-0663">Pyridoxal phosphate</keyword>
<dbReference type="InterPro" id="IPR015421">
    <property type="entry name" value="PyrdxlP-dep_Trfase_major"/>
</dbReference>
<dbReference type="GO" id="GO:0030170">
    <property type="term" value="F:pyridoxal phosphate binding"/>
    <property type="evidence" value="ECO:0007669"/>
    <property type="project" value="InterPro"/>
</dbReference>
<keyword evidence="3 8" id="KW-0032">Aminotransferase</keyword>
<dbReference type="PANTHER" id="PTHR42790">
    <property type="entry name" value="AMINOTRANSFERASE"/>
    <property type="match status" value="1"/>
</dbReference>
<dbReference type="PANTHER" id="PTHR42790:SF1">
    <property type="entry name" value="AROMATIC AMINO ACID AMINOTRANSFERASE, HYPOTHETICAL (EUROFUNG)"/>
    <property type="match status" value="1"/>
</dbReference>
<accession>A0A0F7SMC3</accession>
<evidence type="ECO:0000256" key="2">
    <source>
        <dbReference type="ARBA" id="ARBA00007441"/>
    </source>
</evidence>
<keyword evidence="4 8" id="KW-0808">Transferase</keyword>